<dbReference type="GO" id="GO:0042273">
    <property type="term" value="P:ribosomal large subunit biogenesis"/>
    <property type="evidence" value="ECO:0007669"/>
    <property type="project" value="TreeGrafter"/>
</dbReference>
<reference evidence="8" key="1">
    <citation type="journal article" date="2014" name="Insect Biochem. Mol. Biol.">
        <title>An insight into the sialome of the frog biting fly, Corethrella appendiculata.</title>
        <authorList>
            <person name="Ribeiro J.M.C."/>
            <person name="Chagas A.C."/>
            <person name="Pham V.M."/>
            <person name="Lounibos L.P."/>
            <person name="Calvo E."/>
        </authorList>
    </citation>
    <scope>NUCLEOTIDE SEQUENCE</scope>
    <source>
        <tissue evidence="8">Salivary glands</tissue>
    </source>
</reference>
<evidence type="ECO:0000256" key="7">
    <source>
        <dbReference type="SAM" id="MobiDB-lite"/>
    </source>
</evidence>
<dbReference type="AlphaFoldDB" id="U5EZT4"/>
<dbReference type="Pfam" id="PF05890">
    <property type="entry name" value="Ebp2"/>
    <property type="match status" value="1"/>
</dbReference>
<name>U5EZT4_9DIPT</name>
<keyword evidence="4" id="KW-0690">Ribosome biogenesis</keyword>
<protein>
    <submittedName>
        <fullName evidence="8">Putative rrna-processing protein ebp2</fullName>
    </submittedName>
</protein>
<comment type="function">
    <text evidence="1">Required for the processing of the 27S pre-rRNA.</text>
</comment>
<dbReference type="GO" id="GO:0006364">
    <property type="term" value="P:rRNA processing"/>
    <property type="evidence" value="ECO:0007669"/>
    <property type="project" value="TreeGrafter"/>
</dbReference>
<accession>U5EZT4</accession>
<feature type="compositionally biased region" description="Basic residues" evidence="7">
    <location>
        <begin position="296"/>
        <end position="320"/>
    </location>
</feature>
<evidence type="ECO:0000313" key="8">
    <source>
        <dbReference type="EMBL" id="JAB59680.1"/>
    </source>
</evidence>
<dbReference type="InterPro" id="IPR008610">
    <property type="entry name" value="Ebp2"/>
</dbReference>
<dbReference type="GO" id="GO:0030687">
    <property type="term" value="C:preribosome, large subunit precursor"/>
    <property type="evidence" value="ECO:0007669"/>
    <property type="project" value="TreeGrafter"/>
</dbReference>
<dbReference type="EMBL" id="GANO01000191">
    <property type="protein sequence ID" value="JAB59680.1"/>
    <property type="molecule type" value="mRNA"/>
</dbReference>
<feature type="region of interest" description="Disordered" evidence="7">
    <location>
        <begin position="235"/>
        <end position="320"/>
    </location>
</feature>
<feature type="region of interest" description="Disordered" evidence="7">
    <location>
        <begin position="1"/>
        <end position="23"/>
    </location>
</feature>
<dbReference type="GO" id="GO:0034399">
    <property type="term" value="C:nuclear periphery"/>
    <property type="evidence" value="ECO:0007669"/>
    <property type="project" value="TreeGrafter"/>
</dbReference>
<feature type="region of interest" description="Disordered" evidence="7">
    <location>
        <begin position="176"/>
        <end position="213"/>
    </location>
</feature>
<evidence type="ECO:0000256" key="1">
    <source>
        <dbReference type="ARBA" id="ARBA00003387"/>
    </source>
</evidence>
<sequence>MSDLDSEMSFIDSENDDEDYMDSDDELREALAKGLLKPGLNIIKTKNKNEFVNNEEKMKEKLQELMYKAPWIERLDLINDLAPLAPELAIQLERNEQKRANLFKGNKKIPYVEPENDPVLNDFKREMLFYRQAQTGVIEGIQKLHKANVQTKRPDDYFAEMAKSDEHMQKIRRHLMAKEEGMAKSERARQLREQRKMGKLIQRQATERRDEEKRKMLNDIKSFRKGKLKNLDFLEGDDDEYQSGNKSGGKKKGNRSGKGAAGGKRNVKDKKFGFGGRKRGSKRNTKESFLNDGPRSKNKGGAKKQRLGKNRRIQNKNRKR</sequence>
<proteinExistence type="evidence at transcript level"/>
<dbReference type="PANTHER" id="PTHR13028:SF0">
    <property type="entry name" value="RRNA-PROCESSING PROTEIN EBP2-RELATED"/>
    <property type="match status" value="1"/>
</dbReference>
<evidence type="ECO:0000256" key="6">
    <source>
        <dbReference type="ARBA" id="ARBA00023242"/>
    </source>
</evidence>
<keyword evidence="5" id="KW-0175">Coiled coil</keyword>
<dbReference type="PANTHER" id="PTHR13028">
    <property type="entry name" value="RRNA PROCESSING PROTEIN EBNA1-BINDING PROTEIN-RELATED"/>
    <property type="match status" value="1"/>
</dbReference>
<evidence type="ECO:0000256" key="4">
    <source>
        <dbReference type="ARBA" id="ARBA00022517"/>
    </source>
</evidence>
<feature type="compositionally biased region" description="Basic and acidic residues" evidence="7">
    <location>
        <begin position="176"/>
        <end position="196"/>
    </location>
</feature>
<feature type="compositionally biased region" description="Acidic residues" evidence="7">
    <location>
        <begin position="13"/>
        <end position="23"/>
    </location>
</feature>
<dbReference type="GO" id="GO:0005730">
    <property type="term" value="C:nucleolus"/>
    <property type="evidence" value="ECO:0007669"/>
    <property type="project" value="UniProtKB-SubCell"/>
</dbReference>
<evidence type="ECO:0000256" key="2">
    <source>
        <dbReference type="ARBA" id="ARBA00004604"/>
    </source>
</evidence>
<evidence type="ECO:0000256" key="3">
    <source>
        <dbReference type="ARBA" id="ARBA00007336"/>
    </source>
</evidence>
<comment type="similarity">
    <text evidence="3">Belongs to the EBP2 family.</text>
</comment>
<keyword evidence="6" id="KW-0539">Nucleus</keyword>
<organism evidence="8">
    <name type="scientific">Corethrella appendiculata</name>
    <dbReference type="NCBI Taxonomy" id="1370023"/>
    <lineage>
        <taxon>Eukaryota</taxon>
        <taxon>Metazoa</taxon>
        <taxon>Ecdysozoa</taxon>
        <taxon>Arthropoda</taxon>
        <taxon>Hexapoda</taxon>
        <taxon>Insecta</taxon>
        <taxon>Pterygota</taxon>
        <taxon>Neoptera</taxon>
        <taxon>Endopterygota</taxon>
        <taxon>Diptera</taxon>
        <taxon>Nematocera</taxon>
        <taxon>Culicoidea</taxon>
        <taxon>Chaoboridae</taxon>
        <taxon>Corethrella</taxon>
    </lineage>
</organism>
<comment type="subcellular location">
    <subcellularLocation>
        <location evidence="2">Nucleus</location>
        <location evidence="2">Nucleolus</location>
    </subcellularLocation>
</comment>
<evidence type="ECO:0000256" key="5">
    <source>
        <dbReference type="ARBA" id="ARBA00023054"/>
    </source>
</evidence>